<accession>A0A3S4I639</accession>
<gene>
    <name evidence="1" type="ORF">NCTC9695_02447</name>
</gene>
<protein>
    <submittedName>
        <fullName evidence="1">Uncharacterized protein</fullName>
    </submittedName>
</protein>
<dbReference type="Proteomes" id="UP000275777">
    <property type="component" value="Chromosome"/>
</dbReference>
<dbReference type="EMBL" id="LR134182">
    <property type="protein sequence ID" value="VEB42005.1"/>
    <property type="molecule type" value="Genomic_DNA"/>
</dbReference>
<reference evidence="1 2" key="1">
    <citation type="submission" date="2018-12" db="EMBL/GenBank/DDBJ databases">
        <authorList>
            <consortium name="Pathogen Informatics"/>
        </authorList>
    </citation>
    <scope>NUCLEOTIDE SEQUENCE [LARGE SCALE GENOMIC DNA]</scope>
    <source>
        <strain evidence="1 2">NCTC9695</strain>
    </source>
</reference>
<sequence length="44" mass="4712">MNSNPNTTHRARRGPATRRSFAAILLLAASLLLHTHSAMAAASR</sequence>
<dbReference type="AlphaFoldDB" id="A0A3S4I639"/>
<name>A0A3S4I639_CHRVL</name>
<evidence type="ECO:0000313" key="2">
    <source>
        <dbReference type="Proteomes" id="UP000275777"/>
    </source>
</evidence>
<organism evidence="1 2">
    <name type="scientific">Chromobacterium violaceum</name>
    <dbReference type="NCBI Taxonomy" id="536"/>
    <lineage>
        <taxon>Bacteria</taxon>
        <taxon>Pseudomonadati</taxon>
        <taxon>Pseudomonadota</taxon>
        <taxon>Betaproteobacteria</taxon>
        <taxon>Neisseriales</taxon>
        <taxon>Chromobacteriaceae</taxon>
        <taxon>Chromobacterium</taxon>
    </lineage>
</organism>
<evidence type="ECO:0000313" key="1">
    <source>
        <dbReference type="EMBL" id="VEB42005.1"/>
    </source>
</evidence>
<proteinExistence type="predicted"/>